<accession>S9Q5N9</accession>
<keyword evidence="4 8" id="KW-1133">Transmembrane helix</keyword>
<dbReference type="GO" id="GO:0022857">
    <property type="term" value="F:transmembrane transporter activity"/>
    <property type="evidence" value="ECO:0007669"/>
    <property type="project" value="InterPro"/>
</dbReference>
<dbReference type="RefSeq" id="XP_013017824.1">
    <property type="nucleotide sequence ID" value="XM_013162370.1"/>
</dbReference>
<feature type="transmembrane region" description="Helical" evidence="8">
    <location>
        <begin position="262"/>
        <end position="283"/>
    </location>
</feature>
<keyword evidence="2" id="KW-0813">Transport</keyword>
<feature type="transmembrane region" description="Helical" evidence="8">
    <location>
        <begin position="534"/>
        <end position="553"/>
    </location>
</feature>
<feature type="transmembrane region" description="Helical" evidence="8">
    <location>
        <begin position="372"/>
        <end position="390"/>
    </location>
</feature>
<feature type="transmembrane region" description="Helical" evidence="8">
    <location>
        <begin position="437"/>
        <end position="458"/>
    </location>
</feature>
<evidence type="ECO:0000313" key="10">
    <source>
        <dbReference type="EMBL" id="EPX75382.1"/>
    </source>
</evidence>
<keyword evidence="5 8" id="KW-0472">Membrane</keyword>
<sequence length="593" mass="67639">MNSDEAGDPLTYTYGSRSSLTSDREEDRKEIHIFKVKSADSDSNSNSKADDEISQDGLGSPIPPRTLYSLVFGPKVKFSNDAIATQYSVYDDPSVREAYYPIDTYENIHRFDTSFRWNWGEEKVLVRKMDLFIMLWTCVMFIALELDRANIKQALSDNFLGDLDMNTNDYNNGNIIFYCSFLLAELPSQLISKRLGPDRWIPTQIVLWSIVTIFQFFLKNKSSFYVTRALLGVLEGGFIPDVVLYLSYFYTGSELNLRFSFFWISNAVADIFAAFSAVGILKLGGRHGIAGWRYLFLIQGLITLIIGVFSYGMMPSGPTSTASWFRGRNGWFSERQEKIIVNRALRNDPSKGTMHNRQALTPKLLWKAICDYHLWPLYAIGICFMIPYTPPNAYLTLSLKDLGFSTIKTNLLVLPSIFLKMLNMLALTFFSEMVGEKTLVCMGSQFYVLPLLIALYVLSSSTSRWVLYTVSTLLVATPYAHPVQVGWNSQNSNSVRTRTVSASLYNISVQVGSILASFIYRADDAPRYRRGNRDLIAITCLSILLYIFTKIFYVRLNRKREILWNGLTEAEKKNCVENTSDEGNKRLDFRFLH</sequence>
<evidence type="ECO:0000256" key="2">
    <source>
        <dbReference type="ARBA" id="ARBA00022448"/>
    </source>
</evidence>
<comment type="similarity">
    <text evidence="6">Belongs to the major facilitator superfamily. Allantoate permease family.</text>
</comment>
<evidence type="ECO:0000256" key="4">
    <source>
        <dbReference type="ARBA" id="ARBA00022989"/>
    </source>
</evidence>
<feature type="transmembrane region" description="Helical" evidence="8">
    <location>
        <begin position="200"/>
        <end position="218"/>
    </location>
</feature>
<dbReference type="AlphaFoldDB" id="S9Q5N9"/>
<evidence type="ECO:0000313" key="11">
    <source>
        <dbReference type="Proteomes" id="UP000016088"/>
    </source>
</evidence>
<evidence type="ECO:0000256" key="6">
    <source>
        <dbReference type="ARBA" id="ARBA00037968"/>
    </source>
</evidence>
<evidence type="ECO:0000259" key="9">
    <source>
        <dbReference type="PROSITE" id="PS50850"/>
    </source>
</evidence>
<feature type="transmembrane region" description="Helical" evidence="8">
    <location>
        <begin position="411"/>
        <end position="431"/>
    </location>
</feature>
<keyword evidence="3 8" id="KW-0812">Transmembrane</keyword>
<dbReference type="EMBL" id="KE503206">
    <property type="protein sequence ID" value="EPX75382.1"/>
    <property type="molecule type" value="Genomic_DNA"/>
</dbReference>
<dbReference type="OrthoDB" id="1935484at2759"/>
<feature type="transmembrane region" description="Helical" evidence="8">
    <location>
        <begin position="502"/>
        <end position="522"/>
    </location>
</feature>
<protein>
    <submittedName>
        <fullName evidence="10">Pantothenate transporter liz1</fullName>
    </submittedName>
</protein>
<feature type="transmembrane region" description="Helical" evidence="8">
    <location>
        <begin position="230"/>
        <end position="250"/>
    </location>
</feature>
<dbReference type="OMA" id="DVWIPSQ"/>
<dbReference type="Pfam" id="PF07690">
    <property type="entry name" value="MFS_1"/>
    <property type="match status" value="1"/>
</dbReference>
<dbReference type="InterPro" id="IPR036259">
    <property type="entry name" value="MFS_trans_sf"/>
</dbReference>
<feature type="region of interest" description="Disordered" evidence="7">
    <location>
        <begin position="1"/>
        <end position="60"/>
    </location>
</feature>
<dbReference type="PROSITE" id="PS50850">
    <property type="entry name" value="MFS"/>
    <property type="match status" value="1"/>
</dbReference>
<dbReference type="Gene3D" id="1.20.1250.20">
    <property type="entry name" value="MFS general substrate transporter like domains"/>
    <property type="match status" value="1"/>
</dbReference>
<evidence type="ECO:0000256" key="5">
    <source>
        <dbReference type="ARBA" id="ARBA00023136"/>
    </source>
</evidence>
<feature type="compositionally biased region" description="Basic and acidic residues" evidence="7">
    <location>
        <begin position="22"/>
        <end position="40"/>
    </location>
</feature>
<dbReference type="HOGENOM" id="CLU_001265_2_0_1"/>
<dbReference type="Proteomes" id="UP000016088">
    <property type="component" value="Unassembled WGS sequence"/>
</dbReference>
<dbReference type="FunFam" id="1.20.1250.20:FF:000106">
    <property type="entry name" value="MFS transporter, putative"/>
    <property type="match status" value="1"/>
</dbReference>
<gene>
    <name evidence="10" type="ORF">SOCG_04624</name>
</gene>
<name>S9Q5N9_SCHOY</name>
<dbReference type="GO" id="GO:0016020">
    <property type="term" value="C:membrane"/>
    <property type="evidence" value="ECO:0007669"/>
    <property type="project" value="UniProtKB-SubCell"/>
</dbReference>
<dbReference type="PANTHER" id="PTHR43791">
    <property type="entry name" value="PERMEASE-RELATED"/>
    <property type="match status" value="1"/>
</dbReference>
<feature type="domain" description="Major facilitator superfamily (MFS) profile" evidence="9">
    <location>
        <begin position="133"/>
        <end position="557"/>
    </location>
</feature>
<evidence type="ECO:0000256" key="1">
    <source>
        <dbReference type="ARBA" id="ARBA00004141"/>
    </source>
</evidence>
<evidence type="ECO:0000256" key="7">
    <source>
        <dbReference type="SAM" id="MobiDB-lite"/>
    </source>
</evidence>
<evidence type="ECO:0000256" key="8">
    <source>
        <dbReference type="SAM" id="Phobius"/>
    </source>
</evidence>
<dbReference type="InterPro" id="IPR011701">
    <property type="entry name" value="MFS"/>
</dbReference>
<proteinExistence type="inferred from homology"/>
<reference evidence="10 11" key="1">
    <citation type="journal article" date="2011" name="Science">
        <title>Comparative functional genomics of the fission yeasts.</title>
        <authorList>
            <person name="Rhind N."/>
            <person name="Chen Z."/>
            <person name="Yassour M."/>
            <person name="Thompson D.A."/>
            <person name="Haas B.J."/>
            <person name="Habib N."/>
            <person name="Wapinski I."/>
            <person name="Roy S."/>
            <person name="Lin M.F."/>
            <person name="Heiman D.I."/>
            <person name="Young S.K."/>
            <person name="Furuya K."/>
            <person name="Guo Y."/>
            <person name="Pidoux A."/>
            <person name="Chen H.M."/>
            <person name="Robbertse B."/>
            <person name="Goldberg J.M."/>
            <person name="Aoki K."/>
            <person name="Bayne E.H."/>
            <person name="Berlin A.M."/>
            <person name="Desjardins C.A."/>
            <person name="Dobbs E."/>
            <person name="Dukaj L."/>
            <person name="Fan L."/>
            <person name="FitzGerald M.G."/>
            <person name="French C."/>
            <person name="Gujja S."/>
            <person name="Hansen K."/>
            <person name="Keifenheim D."/>
            <person name="Levin J.Z."/>
            <person name="Mosher R.A."/>
            <person name="Mueller C.A."/>
            <person name="Pfiffner J."/>
            <person name="Priest M."/>
            <person name="Russ C."/>
            <person name="Smialowska A."/>
            <person name="Swoboda P."/>
            <person name="Sykes S.M."/>
            <person name="Vaughn M."/>
            <person name="Vengrova S."/>
            <person name="Yoder R."/>
            <person name="Zeng Q."/>
            <person name="Allshire R."/>
            <person name="Baulcombe D."/>
            <person name="Birren B.W."/>
            <person name="Brown W."/>
            <person name="Ekwall K."/>
            <person name="Kellis M."/>
            <person name="Leatherwood J."/>
            <person name="Levin H."/>
            <person name="Margalit H."/>
            <person name="Martienssen R."/>
            <person name="Nieduszynski C.A."/>
            <person name="Spatafora J.W."/>
            <person name="Friedman N."/>
            <person name="Dalgaard J.Z."/>
            <person name="Baumann P."/>
            <person name="Niki H."/>
            <person name="Regev A."/>
            <person name="Nusbaum C."/>
        </authorList>
    </citation>
    <scope>NUCLEOTIDE SEQUENCE [LARGE SCALE GENOMIC DNA]</scope>
    <source>
        <strain evidence="11">yFS286</strain>
    </source>
</reference>
<feature type="transmembrane region" description="Helical" evidence="8">
    <location>
        <begin position="295"/>
        <end position="314"/>
    </location>
</feature>
<keyword evidence="11" id="KW-1185">Reference proteome</keyword>
<evidence type="ECO:0000256" key="3">
    <source>
        <dbReference type="ARBA" id="ARBA00022692"/>
    </source>
</evidence>
<comment type="subcellular location">
    <subcellularLocation>
        <location evidence="1">Membrane</location>
        <topology evidence="1">Multi-pass membrane protein</topology>
    </subcellularLocation>
</comment>
<dbReference type="SUPFAM" id="SSF103473">
    <property type="entry name" value="MFS general substrate transporter"/>
    <property type="match status" value="1"/>
</dbReference>
<dbReference type="GeneID" id="25033586"/>
<dbReference type="eggNOG" id="KOG2533">
    <property type="taxonomic scope" value="Eukaryota"/>
</dbReference>
<dbReference type="InterPro" id="IPR020846">
    <property type="entry name" value="MFS_dom"/>
</dbReference>
<dbReference type="PANTHER" id="PTHR43791:SF65">
    <property type="entry name" value="MAJOR FACILITATOR SUPERFAMILY (MFS) PROFILE DOMAIN-CONTAINING PROTEIN-RELATED"/>
    <property type="match status" value="1"/>
</dbReference>
<organism evidence="10 11">
    <name type="scientific">Schizosaccharomyces octosporus (strain yFS286)</name>
    <name type="common">Fission yeast</name>
    <name type="synonym">Octosporomyces octosporus</name>
    <dbReference type="NCBI Taxonomy" id="483514"/>
    <lineage>
        <taxon>Eukaryota</taxon>
        <taxon>Fungi</taxon>
        <taxon>Dikarya</taxon>
        <taxon>Ascomycota</taxon>
        <taxon>Taphrinomycotina</taxon>
        <taxon>Schizosaccharomycetes</taxon>
        <taxon>Schizosaccharomycetales</taxon>
        <taxon>Schizosaccharomycetaceae</taxon>
        <taxon>Schizosaccharomyces</taxon>
    </lineage>
</organism>
<dbReference type="VEuPathDB" id="FungiDB:SOCG_04624"/>